<dbReference type="Proteomes" id="UP000765509">
    <property type="component" value="Unassembled WGS sequence"/>
</dbReference>
<evidence type="ECO:0000256" key="1">
    <source>
        <dbReference type="SAM" id="MobiDB-lite"/>
    </source>
</evidence>
<feature type="compositionally biased region" description="Acidic residues" evidence="1">
    <location>
        <begin position="69"/>
        <end position="85"/>
    </location>
</feature>
<reference evidence="2" key="1">
    <citation type="submission" date="2021-03" db="EMBL/GenBank/DDBJ databases">
        <title>Draft genome sequence of rust myrtle Austropuccinia psidii MF-1, a brazilian biotype.</title>
        <authorList>
            <person name="Quecine M.C."/>
            <person name="Pachon D.M.R."/>
            <person name="Bonatelli M.L."/>
            <person name="Correr F.H."/>
            <person name="Franceschini L.M."/>
            <person name="Leite T.F."/>
            <person name="Margarido G.R.A."/>
            <person name="Almeida C.A."/>
            <person name="Ferrarezi J.A."/>
            <person name="Labate C.A."/>
        </authorList>
    </citation>
    <scope>NUCLEOTIDE SEQUENCE</scope>
    <source>
        <strain evidence="2">MF-1</strain>
    </source>
</reference>
<dbReference type="EMBL" id="AVOT02000199">
    <property type="protein sequence ID" value="MBW0461674.1"/>
    <property type="molecule type" value="Genomic_DNA"/>
</dbReference>
<protein>
    <submittedName>
        <fullName evidence="2">Uncharacterized protein</fullName>
    </submittedName>
</protein>
<feature type="region of interest" description="Disordered" evidence="1">
    <location>
        <begin position="1"/>
        <end position="107"/>
    </location>
</feature>
<organism evidence="2 3">
    <name type="scientific">Austropuccinia psidii MF-1</name>
    <dbReference type="NCBI Taxonomy" id="1389203"/>
    <lineage>
        <taxon>Eukaryota</taxon>
        <taxon>Fungi</taxon>
        <taxon>Dikarya</taxon>
        <taxon>Basidiomycota</taxon>
        <taxon>Pucciniomycotina</taxon>
        <taxon>Pucciniomycetes</taxon>
        <taxon>Pucciniales</taxon>
        <taxon>Sphaerophragmiaceae</taxon>
        <taxon>Austropuccinia</taxon>
    </lineage>
</organism>
<keyword evidence="3" id="KW-1185">Reference proteome</keyword>
<sequence length="140" mass="15232">MPIQHSPPANNTTSQRHQDTITPTARAPLDLTPSVHQLSDNLDRGPQMKGAEPSRSGGVKSRTSREAKDEEGEESVEEEESEETEASAALEVAPEASEVPNLALSNQPLASQAETNFLKMMEQMTQFMGQFTQAVAPRDN</sequence>
<gene>
    <name evidence="2" type="ORF">O181_001389</name>
</gene>
<dbReference type="AlphaFoldDB" id="A0A9Q3BAE3"/>
<feature type="compositionally biased region" description="Polar residues" evidence="1">
    <location>
        <begin position="7"/>
        <end position="23"/>
    </location>
</feature>
<name>A0A9Q3BAE3_9BASI</name>
<accession>A0A9Q3BAE3</accession>
<evidence type="ECO:0000313" key="2">
    <source>
        <dbReference type="EMBL" id="MBW0461674.1"/>
    </source>
</evidence>
<comment type="caution">
    <text evidence="2">The sequence shown here is derived from an EMBL/GenBank/DDBJ whole genome shotgun (WGS) entry which is preliminary data.</text>
</comment>
<proteinExistence type="predicted"/>
<evidence type="ECO:0000313" key="3">
    <source>
        <dbReference type="Proteomes" id="UP000765509"/>
    </source>
</evidence>